<feature type="non-terminal residue" evidence="3">
    <location>
        <position position="585"/>
    </location>
</feature>
<protein>
    <submittedName>
        <fullName evidence="3">Uncharacterized protein</fullName>
    </submittedName>
</protein>
<dbReference type="KEGG" id="fcy:FRACYDRAFT_256128"/>
<keyword evidence="2" id="KW-0812">Transmembrane</keyword>
<name>A0A1E7EJR1_9STRA</name>
<proteinExistence type="predicted"/>
<evidence type="ECO:0000313" key="3">
    <source>
        <dbReference type="EMBL" id="OEU06135.1"/>
    </source>
</evidence>
<evidence type="ECO:0000256" key="1">
    <source>
        <dbReference type="SAM" id="MobiDB-lite"/>
    </source>
</evidence>
<dbReference type="OrthoDB" id="10450141at2759"/>
<keyword evidence="2" id="KW-1133">Transmembrane helix</keyword>
<dbReference type="EMBL" id="KV784425">
    <property type="protein sequence ID" value="OEU06135.1"/>
    <property type="molecule type" value="Genomic_DNA"/>
</dbReference>
<feature type="compositionally biased region" description="Low complexity" evidence="1">
    <location>
        <begin position="7"/>
        <end position="20"/>
    </location>
</feature>
<evidence type="ECO:0000256" key="2">
    <source>
        <dbReference type="SAM" id="Phobius"/>
    </source>
</evidence>
<feature type="region of interest" description="Disordered" evidence="1">
    <location>
        <begin position="60"/>
        <end position="157"/>
    </location>
</feature>
<dbReference type="Gene3D" id="3.40.50.150">
    <property type="entry name" value="Vaccinia Virus protein VP39"/>
    <property type="match status" value="1"/>
</dbReference>
<organism evidence="3 4">
    <name type="scientific">Fragilariopsis cylindrus CCMP1102</name>
    <dbReference type="NCBI Taxonomy" id="635003"/>
    <lineage>
        <taxon>Eukaryota</taxon>
        <taxon>Sar</taxon>
        <taxon>Stramenopiles</taxon>
        <taxon>Ochrophyta</taxon>
        <taxon>Bacillariophyta</taxon>
        <taxon>Bacillariophyceae</taxon>
        <taxon>Bacillariophycidae</taxon>
        <taxon>Bacillariales</taxon>
        <taxon>Bacillariaceae</taxon>
        <taxon>Fragilariopsis</taxon>
    </lineage>
</organism>
<dbReference type="AlphaFoldDB" id="A0A1E7EJR1"/>
<reference evidence="3 4" key="1">
    <citation type="submission" date="2016-09" db="EMBL/GenBank/DDBJ databases">
        <title>Extensive genetic diversity and differential bi-allelic expression allows diatom success in the polar Southern Ocean.</title>
        <authorList>
            <consortium name="DOE Joint Genome Institute"/>
            <person name="Mock T."/>
            <person name="Otillar R.P."/>
            <person name="Strauss J."/>
            <person name="Dupont C."/>
            <person name="Frickenhaus S."/>
            <person name="Maumus F."/>
            <person name="Mcmullan M."/>
            <person name="Sanges R."/>
            <person name="Schmutz J."/>
            <person name="Toseland A."/>
            <person name="Valas R."/>
            <person name="Veluchamy A."/>
            <person name="Ward B.J."/>
            <person name="Allen A."/>
            <person name="Barry K."/>
            <person name="Falciatore A."/>
            <person name="Ferrante M."/>
            <person name="Fortunato A.E."/>
            <person name="Gloeckner G."/>
            <person name="Gruber A."/>
            <person name="Hipkin R."/>
            <person name="Janech M."/>
            <person name="Kroth P."/>
            <person name="Leese F."/>
            <person name="Lindquist E."/>
            <person name="Lyon B.R."/>
            <person name="Martin J."/>
            <person name="Mayer C."/>
            <person name="Parker M."/>
            <person name="Quesneville H."/>
            <person name="Raymond J."/>
            <person name="Uhlig C."/>
            <person name="Valentin K.U."/>
            <person name="Worden A.Z."/>
            <person name="Armbrust E.V."/>
            <person name="Bowler C."/>
            <person name="Green B."/>
            <person name="Moulton V."/>
            <person name="Van Oosterhout C."/>
            <person name="Grigoriev I."/>
        </authorList>
    </citation>
    <scope>NUCLEOTIDE SEQUENCE [LARGE SCALE GENOMIC DNA]</scope>
    <source>
        <strain evidence="3 4">CCMP1102</strain>
    </source>
</reference>
<sequence>MMGGTKQQQQQQQQSRSRSRNRNLLSISFGIIIIGSCILFQLFWMKQLFIDKERYQFTTTTTTTTARSTTSRRSSIIGGGGGSGDNDMNRNMNMPGIMRAGRPSLSSSSSSSFSLPKPDQAEATTYQTIHHEKQQQQQISKTTTSSSSNTNELLKSKSSKSNSLLDLSLIRNVLLREAPWAESHGANHLSYLGAGMLYYSMAYSFRSQTIVVLGSGGGYVPRLLKQAQRDLLSAGIRPDSDTQKGSYELYLVDAHLGSAGWGSTFYAENDNTTMKNEYSDINYIFQLTDDAYTNYFEPENFKIDYLHIDADHGYEQSWKDFDNYSKLLSDRAIISFHDTCYNNRTRNCHADGVPETIQQLKEEASQRGLQVMDMHYLYRGIAFAIRDDVKQALETPRDRRINFCVNNADLLQTTADGFTKNDRIGSLSTLGDFMECTKRYNTTELLLAKSKMTNNNNNNINGIMAISCPIQGYRRNHINARCEKCIPGMIGKDCETYKYESIRNRYRYRNGIRSSVDKDTEEEEDVDDDDDDAINIAIGWLRSLSIKSKAKYSTPTPSNYLEVGSNAWMVSSEKAMTSSQLLFGS</sequence>
<feature type="compositionally biased region" description="Low complexity" evidence="1">
    <location>
        <begin position="135"/>
        <end position="153"/>
    </location>
</feature>
<gene>
    <name evidence="3" type="ORF">FRACYDRAFT_256128</name>
</gene>
<dbReference type="Proteomes" id="UP000095751">
    <property type="component" value="Unassembled WGS sequence"/>
</dbReference>
<feature type="transmembrane region" description="Helical" evidence="2">
    <location>
        <begin position="24"/>
        <end position="44"/>
    </location>
</feature>
<accession>A0A1E7EJR1</accession>
<dbReference type="Pfam" id="PF13578">
    <property type="entry name" value="Methyltransf_24"/>
    <property type="match status" value="1"/>
</dbReference>
<feature type="region of interest" description="Disordered" evidence="1">
    <location>
        <begin position="1"/>
        <end position="20"/>
    </location>
</feature>
<keyword evidence="2" id="KW-0472">Membrane</keyword>
<dbReference type="InParanoid" id="A0A1E7EJR1"/>
<feature type="compositionally biased region" description="Low complexity" evidence="1">
    <location>
        <begin position="104"/>
        <end position="115"/>
    </location>
</feature>
<dbReference type="InterPro" id="IPR029063">
    <property type="entry name" value="SAM-dependent_MTases_sf"/>
</dbReference>
<evidence type="ECO:0000313" key="4">
    <source>
        <dbReference type="Proteomes" id="UP000095751"/>
    </source>
</evidence>
<keyword evidence="4" id="KW-1185">Reference proteome</keyword>
<feature type="compositionally biased region" description="Low complexity" evidence="1">
    <location>
        <begin position="60"/>
        <end position="76"/>
    </location>
</feature>